<feature type="region of interest" description="Disordered" evidence="1">
    <location>
        <begin position="1"/>
        <end position="26"/>
    </location>
</feature>
<organism evidence="2 3">
    <name type="scientific">Phyllobacterium ifriqiyense</name>
    <dbReference type="NCBI Taxonomy" id="314238"/>
    <lineage>
        <taxon>Bacteria</taxon>
        <taxon>Pseudomonadati</taxon>
        <taxon>Pseudomonadota</taxon>
        <taxon>Alphaproteobacteria</taxon>
        <taxon>Hyphomicrobiales</taxon>
        <taxon>Phyllobacteriaceae</taxon>
        <taxon>Phyllobacterium</taxon>
    </lineage>
</organism>
<evidence type="ECO:0000313" key="2">
    <source>
        <dbReference type="EMBL" id="MDQ0995797.1"/>
    </source>
</evidence>
<protein>
    <submittedName>
        <fullName evidence="2">Uncharacterized protein</fullName>
    </submittedName>
</protein>
<comment type="caution">
    <text evidence="2">The sequence shown here is derived from an EMBL/GenBank/DDBJ whole genome shotgun (WGS) entry which is preliminary data.</text>
</comment>
<keyword evidence="3" id="KW-1185">Reference proteome</keyword>
<evidence type="ECO:0000256" key="1">
    <source>
        <dbReference type="SAM" id="MobiDB-lite"/>
    </source>
</evidence>
<evidence type="ECO:0000313" key="3">
    <source>
        <dbReference type="Proteomes" id="UP001237780"/>
    </source>
</evidence>
<reference evidence="2 3" key="1">
    <citation type="submission" date="2023-07" db="EMBL/GenBank/DDBJ databases">
        <title>Comparative genomics of wheat-associated soil bacteria to identify genetic determinants of phenazine resistance.</title>
        <authorList>
            <person name="Mouncey N."/>
        </authorList>
    </citation>
    <scope>NUCLEOTIDE SEQUENCE [LARGE SCALE GENOMIC DNA]</scope>
    <source>
        <strain evidence="2 3">W4I11</strain>
    </source>
</reference>
<accession>A0ABU0S4W7</accession>
<dbReference type="EMBL" id="JAUSZT010000002">
    <property type="protein sequence ID" value="MDQ0995797.1"/>
    <property type="molecule type" value="Genomic_DNA"/>
</dbReference>
<dbReference type="Proteomes" id="UP001237780">
    <property type="component" value="Unassembled WGS sequence"/>
</dbReference>
<sequence length="34" mass="3966">MIEKVVQWQPGKEEGPLEGTPQDDPRYAYVKYDV</sequence>
<gene>
    <name evidence="2" type="ORF">QFZ34_000974</name>
</gene>
<proteinExistence type="predicted"/>
<name>A0ABU0S4W7_9HYPH</name>